<proteinExistence type="inferred from homology"/>
<feature type="transmembrane region" description="Helical" evidence="10">
    <location>
        <begin position="126"/>
        <end position="154"/>
    </location>
</feature>
<dbReference type="Pfam" id="PF04140">
    <property type="entry name" value="ICMT"/>
    <property type="match status" value="1"/>
</dbReference>
<dbReference type="EMBL" id="JAPMOS010000015">
    <property type="protein sequence ID" value="KAJ4460107.1"/>
    <property type="molecule type" value="Genomic_DNA"/>
</dbReference>
<evidence type="ECO:0000256" key="10">
    <source>
        <dbReference type="RuleBase" id="RU362022"/>
    </source>
</evidence>
<dbReference type="InterPro" id="IPR025770">
    <property type="entry name" value="PPMT_MeTrfase"/>
</dbReference>
<feature type="transmembrane region" description="Helical" evidence="10">
    <location>
        <begin position="34"/>
        <end position="56"/>
    </location>
</feature>
<evidence type="ECO:0000256" key="2">
    <source>
        <dbReference type="ARBA" id="ARBA00009140"/>
    </source>
</evidence>
<name>A0ABQ8ULQ5_9EUKA</name>
<dbReference type="Gene3D" id="1.20.120.1630">
    <property type="match status" value="1"/>
</dbReference>
<evidence type="ECO:0000313" key="12">
    <source>
        <dbReference type="Proteomes" id="UP001141327"/>
    </source>
</evidence>
<evidence type="ECO:0000256" key="3">
    <source>
        <dbReference type="ARBA" id="ARBA00012151"/>
    </source>
</evidence>
<evidence type="ECO:0000256" key="5">
    <source>
        <dbReference type="ARBA" id="ARBA00022679"/>
    </source>
</evidence>
<dbReference type="InterPro" id="IPR007269">
    <property type="entry name" value="ICMT_MeTrfase"/>
</dbReference>
<comment type="caution">
    <text evidence="11">The sequence shown here is derived from an EMBL/GenBank/DDBJ whole genome shotgun (WGS) entry which is preliminary data.</text>
</comment>
<keyword evidence="6 10" id="KW-0949">S-adenosyl-L-methionine</keyword>
<comment type="catalytic activity">
    <reaction evidence="10">
        <text>[protein]-C-terminal S-[(2E,6E)-farnesyl]-L-cysteine + S-adenosyl-L-methionine = [protein]-C-terminal S-[(2E,6E)-farnesyl]-L-cysteine methyl ester + S-adenosyl-L-homocysteine</text>
        <dbReference type="Rhea" id="RHEA:21672"/>
        <dbReference type="Rhea" id="RHEA-COMP:12125"/>
        <dbReference type="Rhea" id="RHEA-COMP:12126"/>
        <dbReference type="ChEBI" id="CHEBI:57856"/>
        <dbReference type="ChEBI" id="CHEBI:59789"/>
        <dbReference type="ChEBI" id="CHEBI:90510"/>
        <dbReference type="ChEBI" id="CHEBI:90511"/>
        <dbReference type="EC" id="2.1.1.100"/>
    </reaction>
</comment>
<keyword evidence="10" id="KW-0256">Endoplasmic reticulum</keyword>
<dbReference type="PANTHER" id="PTHR12714">
    <property type="entry name" value="PROTEIN-S ISOPRENYLCYSTEINE O-METHYLTRANSFERASE"/>
    <property type="match status" value="1"/>
</dbReference>
<keyword evidence="9 10" id="KW-0472">Membrane</keyword>
<evidence type="ECO:0000256" key="6">
    <source>
        <dbReference type="ARBA" id="ARBA00022691"/>
    </source>
</evidence>
<organism evidence="11 12">
    <name type="scientific">Paratrimastix pyriformis</name>
    <dbReference type="NCBI Taxonomy" id="342808"/>
    <lineage>
        <taxon>Eukaryota</taxon>
        <taxon>Metamonada</taxon>
        <taxon>Preaxostyla</taxon>
        <taxon>Paratrimastigidae</taxon>
        <taxon>Paratrimastix</taxon>
    </lineage>
</organism>
<keyword evidence="12" id="KW-1185">Reference proteome</keyword>
<accession>A0ABQ8ULQ5</accession>
<keyword evidence="8 10" id="KW-1133">Transmembrane helix</keyword>
<evidence type="ECO:0000256" key="1">
    <source>
        <dbReference type="ARBA" id="ARBA00004141"/>
    </source>
</evidence>
<evidence type="ECO:0000256" key="7">
    <source>
        <dbReference type="ARBA" id="ARBA00022692"/>
    </source>
</evidence>
<protein>
    <recommendedName>
        <fullName evidence="3 10">Protein-S-isoprenylcysteine O-methyltransferase</fullName>
        <ecNumber evidence="3 10">2.1.1.100</ecNumber>
    </recommendedName>
</protein>
<sequence length="188" mass="22335">MVILALSVFAGLLLFFSLSELFLAYWYHPKDTSIYSMCLSPQFLIFMGLALAEFLVESWLVPSVKYAPIMILGFFVTLFGEIIRKTAIITAGHNFTHLIAEEKKETHTLVRHGIYRFFRHPSYFGWFWWAVGTQIMLCNPVCVAAFAYVSWYFFYDRIRYEEYYLVRFFGQEYEQYRKEVPTRIPFIP</sequence>
<evidence type="ECO:0000313" key="11">
    <source>
        <dbReference type="EMBL" id="KAJ4460107.1"/>
    </source>
</evidence>
<dbReference type="PANTHER" id="PTHR12714:SF9">
    <property type="entry name" value="PROTEIN-S-ISOPRENYLCYSTEINE O-METHYLTRANSFERASE"/>
    <property type="match status" value="1"/>
</dbReference>
<gene>
    <name evidence="11" type="ORF">PAPYR_3838</name>
</gene>
<comment type="caution">
    <text evidence="10">Lacks conserved residue(s) required for the propagation of feature annotation.</text>
</comment>
<keyword evidence="7 10" id="KW-0812">Transmembrane</keyword>
<reference evidence="11" key="1">
    <citation type="journal article" date="2022" name="bioRxiv">
        <title>Genomics of Preaxostyla Flagellates Illuminates Evolutionary Transitions and the Path Towards Mitochondrial Loss.</title>
        <authorList>
            <person name="Novak L.V.F."/>
            <person name="Treitli S.C."/>
            <person name="Pyrih J."/>
            <person name="Halakuc P."/>
            <person name="Pipaliya S.V."/>
            <person name="Vacek V."/>
            <person name="Brzon O."/>
            <person name="Soukal P."/>
            <person name="Eme L."/>
            <person name="Dacks J.B."/>
            <person name="Karnkowska A."/>
            <person name="Elias M."/>
            <person name="Hampl V."/>
        </authorList>
    </citation>
    <scope>NUCLEOTIDE SEQUENCE</scope>
    <source>
        <strain evidence="11">RCP-MX</strain>
    </source>
</reference>
<evidence type="ECO:0000256" key="9">
    <source>
        <dbReference type="ARBA" id="ARBA00023136"/>
    </source>
</evidence>
<dbReference type="Proteomes" id="UP001141327">
    <property type="component" value="Unassembled WGS sequence"/>
</dbReference>
<feature type="transmembrane region" description="Helical" evidence="10">
    <location>
        <begin position="63"/>
        <end position="83"/>
    </location>
</feature>
<comment type="subcellular location">
    <subcellularLocation>
        <location evidence="10">Endoplasmic reticulum membrane</location>
        <topology evidence="10">Multi-pass membrane protein</topology>
    </subcellularLocation>
    <subcellularLocation>
        <location evidence="1">Membrane</location>
        <topology evidence="1">Multi-pass membrane protein</topology>
    </subcellularLocation>
</comment>
<dbReference type="EC" id="2.1.1.100" evidence="3 10"/>
<keyword evidence="5" id="KW-0808">Transferase</keyword>
<keyword evidence="4 10" id="KW-0489">Methyltransferase</keyword>
<comment type="similarity">
    <text evidence="2 10">Belongs to the class VI-like SAM-binding methyltransferase superfamily. Isoprenylcysteine carboxyl methyltransferase family.</text>
</comment>
<evidence type="ECO:0000256" key="8">
    <source>
        <dbReference type="ARBA" id="ARBA00022989"/>
    </source>
</evidence>
<evidence type="ECO:0000256" key="4">
    <source>
        <dbReference type="ARBA" id="ARBA00022603"/>
    </source>
</evidence>
<dbReference type="PROSITE" id="PS51564">
    <property type="entry name" value="SAM_ICMT"/>
    <property type="match status" value="1"/>
</dbReference>